<dbReference type="PROSITE" id="PS00124">
    <property type="entry name" value="FBPASE"/>
    <property type="match status" value="1"/>
</dbReference>
<dbReference type="SUPFAM" id="SSF56655">
    <property type="entry name" value="Carbohydrate phosphatase"/>
    <property type="match status" value="1"/>
</dbReference>
<comment type="pathway">
    <text evidence="2">Carbohydrate biosynthesis; Calvin cycle.</text>
</comment>
<comment type="similarity">
    <text evidence="3">Belongs to the FBPase class 1 family.</text>
</comment>
<dbReference type="GO" id="GO:0046872">
    <property type="term" value="F:metal ion binding"/>
    <property type="evidence" value="ECO:0007669"/>
    <property type="project" value="UniProtKB-KW"/>
</dbReference>
<dbReference type="EC" id="3.1.3.37" evidence="10"/>
<dbReference type="STRING" id="2880.D7FM01"/>
<dbReference type="GO" id="GO:0005737">
    <property type="term" value="C:cytoplasm"/>
    <property type="evidence" value="ECO:0007669"/>
    <property type="project" value="TreeGrafter"/>
</dbReference>
<dbReference type="GO" id="GO:0006094">
    <property type="term" value="P:gluconeogenesis"/>
    <property type="evidence" value="ECO:0007669"/>
    <property type="project" value="TreeGrafter"/>
</dbReference>
<dbReference type="InterPro" id="IPR033391">
    <property type="entry name" value="FBPase_N"/>
</dbReference>
<keyword evidence="5 10" id="KW-0378">Hydrolase</keyword>
<dbReference type="PANTHER" id="PTHR11556">
    <property type="entry name" value="FRUCTOSE-1,6-BISPHOSPHATASE-RELATED"/>
    <property type="match status" value="1"/>
</dbReference>
<gene>
    <name evidence="10" type="primary">SBP</name>
    <name evidence="10" type="ORF">Esi_0162_0054</name>
</gene>
<dbReference type="PIRSF" id="PIRSF000904">
    <property type="entry name" value="FBPtase_SBPase"/>
    <property type="match status" value="1"/>
</dbReference>
<accession>D7FM01</accession>
<sequence>MLAARLANGASKAGTDNAFGDEQLDVDLAADEIIFQEFMSCGAVAVAASEEKPVEAPMGGSSERLYSVGFDPLDGSSIIDANFAVGSIFGVWPGDKLLGRTGRQQVASCMSQYGPRTTMAVALSAVTTGGDAVAFELTFQSDVQRWVVTREKFDIAPAGKVFAPGNLRATADQPAYKRLFDHWVDNRYTLRYTGGMVPDVYHILIKNKGVFSNVSSAAAKAKLRLLYECAPIALLIEAAGGASVMAPSPGAASGGTPLSVLDVEIDNLDKRLGLCLGGKEEVDVFNRFMFG</sequence>
<dbReference type="EMBL" id="FN649746">
    <property type="protein sequence ID" value="CBJ29826.1"/>
    <property type="molecule type" value="Genomic_DNA"/>
</dbReference>
<dbReference type="InterPro" id="IPR000146">
    <property type="entry name" value="FBPase_class-1"/>
</dbReference>
<dbReference type="InterPro" id="IPR020548">
    <property type="entry name" value="Fructose_bisphosphatase_AS"/>
</dbReference>
<dbReference type="PANTHER" id="PTHR11556:SF35">
    <property type="entry name" value="SEDOHEPTULOSE-1,7-BISPHOSPHATASE, CHLOROPLASTIC"/>
    <property type="match status" value="1"/>
</dbReference>
<dbReference type="PRINTS" id="PR01958">
    <property type="entry name" value="S17BPHPHTASE"/>
</dbReference>
<dbReference type="GO" id="GO:0050278">
    <property type="term" value="F:sedoheptulose-bisphosphatase activity"/>
    <property type="evidence" value="ECO:0007669"/>
    <property type="project" value="UniProtKB-EC"/>
</dbReference>
<dbReference type="GO" id="GO:0042132">
    <property type="term" value="F:fructose 1,6-bisphosphate 1-phosphatase activity"/>
    <property type="evidence" value="ECO:0007669"/>
    <property type="project" value="TreeGrafter"/>
</dbReference>
<dbReference type="AlphaFoldDB" id="D7FM01"/>
<protein>
    <submittedName>
        <fullName evidence="10">Sedoheptulose-bisphosphatase</fullName>
        <ecNumber evidence="10">3.1.3.37</ecNumber>
    </submittedName>
</protein>
<evidence type="ECO:0000256" key="4">
    <source>
        <dbReference type="ARBA" id="ARBA00022723"/>
    </source>
</evidence>
<evidence type="ECO:0000313" key="11">
    <source>
        <dbReference type="Proteomes" id="UP000002630"/>
    </source>
</evidence>
<evidence type="ECO:0000313" key="10">
    <source>
        <dbReference type="EMBL" id="CBJ29826.1"/>
    </source>
</evidence>
<evidence type="ECO:0000256" key="1">
    <source>
        <dbReference type="ARBA" id="ARBA00001946"/>
    </source>
</evidence>
<dbReference type="OrthoDB" id="10256725at2759"/>
<dbReference type="GO" id="GO:0005986">
    <property type="term" value="P:sucrose biosynthetic process"/>
    <property type="evidence" value="ECO:0007669"/>
    <property type="project" value="TreeGrafter"/>
</dbReference>
<name>D7FM01_ECTSI</name>
<feature type="domain" description="Fructose-1-6-bisphosphatase class I N-terminal" evidence="8">
    <location>
        <begin position="4"/>
        <end position="125"/>
    </location>
</feature>
<proteinExistence type="inferred from homology"/>
<evidence type="ECO:0000256" key="7">
    <source>
        <dbReference type="ARBA" id="ARBA00023277"/>
    </source>
</evidence>
<dbReference type="Proteomes" id="UP000002630">
    <property type="component" value="Linkage Group LG21"/>
</dbReference>
<evidence type="ECO:0000259" key="8">
    <source>
        <dbReference type="Pfam" id="PF00316"/>
    </source>
</evidence>
<dbReference type="InterPro" id="IPR023079">
    <property type="entry name" value="SBPase"/>
</dbReference>
<dbReference type="GO" id="GO:0006000">
    <property type="term" value="P:fructose metabolic process"/>
    <property type="evidence" value="ECO:0007669"/>
    <property type="project" value="TreeGrafter"/>
</dbReference>
<dbReference type="InterPro" id="IPR044015">
    <property type="entry name" value="FBPase_C_dom"/>
</dbReference>
<organism evidence="10 11">
    <name type="scientific">Ectocarpus siliculosus</name>
    <name type="common">Brown alga</name>
    <name type="synonym">Conferva siliculosa</name>
    <dbReference type="NCBI Taxonomy" id="2880"/>
    <lineage>
        <taxon>Eukaryota</taxon>
        <taxon>Sar</taxon>
        <taxon>Stramenopiles</taxon>
        <taxon>Ochrophyta</taxon>
        <taxon>PX clade</taxon>
        <taxon>Phaeophyceae</taxon>
        <taxon>Ectocarpales</taxon>
        <taxon>Ectocarpaceae</taxon>
        <taxon>Ectocarpus</taxon>
    </lineage>
</organism>
<dbReference type="CDD" id="cd00354">
    <property type="entry name" value="FBPase"/>
    <property type="match status" value="1"/>
</dbReference>
<reference evidence="10 11" key="1">
    <citation type="journal article" date="2010" name="Nature">
        <title>The Ectocarpus genome and the independent evolution of multicellularity in brown algae.</title>
        <authorList>
            <person name="Cock J.M."/>
            <person name="Sterck L."/>
            <person name="Rouze P."/>
            <person name="Scornet D."/>
            <person name="Allen A.E."/>
            <person name="Amoutzias G."/>
            <person name="Anthouard V."/>
            <person name="Artiguenave F."/>
            <person name="Aury J.M."/>
            <person name="Badger J.H."/>
            <person name="Beszteri B."/>
            <person name="Billiau K."/>
            <person name="Bonnet E."/>
            <person name="Bothwell J.H."/>
            <person name="Bowler C."/>
            <person name="Boyen C."/>
            <person name="Brownlee C."/>
            <person name="Carrano C.J."/>
            <person name="Charrier B."/>
            <person name="Cho G.Y."/>
            <person name="Coelho S.M."/>
            <person name="Collen J."/>
            <person name="Corre E."/>
            <person name="Da Silva C."/>
            <person name="Delage L."/>
            <person name="Delaroque N."/>
            <person name="Dittami S.M."/>
            <person name="Doulbeau S."/>
            <person name="Elias M."/>
            <person name="Farnham G."/>
            <person name="Gachon C.M."/>
            <person name="Gschloessl B."/>
            <person name="Heesch S."/>
            <person name="Jabbari K."/>
            <person name="Jubin C."/>
            <person name="Kawai H."/>
            <person name="Kimura K."/>
            <person name="Kloareg B."/>
            <person name="Kupper F.C."/>
            <person name="Lang D."/>
            <person name="Le Bail A."/>
            <person name="Leblanc C."/>
            <person name="Lerouge P."/>
            <person name="Lohr M."/>
            <person name="Lopez P.J."/>
            <person name="Martens C."/>
            <person name="Maumus F."/>
            <person name="Michel G."/>
            <person name="Miranda-Saavedra D."/>
            <person name="Morales J."/>
            <person name="Moreau H."/>
            <person name="Motomura T."/>
            <person name="Nagasato C."/>
            <person name="Napoli C.A."/>
            <person name="Nelson D.R."/>
            <person name="Nyvall-Collen P."/>
            <person name="Peters A.F."/>
            <person name="Pommier C."/>
            <person name="Potin P."/>
            <person name="Poulain J."/>
            <person name="Quesneville H."/>
            <person name="Read B."/>
            <person name="Rensing S.A."/>
            <person name="Ritter A."/>
            <person name="Rousvoal S."/>
            <person name="Samanta M."/>
            <person name="Samson G."/>
            <person name="Schroeder D.C."/>
            <person name="Segurens B."/>
            <person name="Strittmatter M."/>
            <person name="Tonon T."/>
            <person name="Tregear J.W."/>
            <person name="Valentin K."/>
            <person name="von Dassow P."/>
            <person name="Yamagishi T."/>
            <person name="Van de Peer Y."/>
            <person name="Wincker P."/>
        </authorList>
    </citation>
    <scope>NUCLEOTIDE SEQUENCE [LARGE SCALE GENOMIC DNA]</scope>
    <source>
        <strain evidence="11">Ec32 / CCAP1310/4</strain>
    </source>
</reference>
<evidence type="ECO:0000256" key="5">
    <source>
        <dbReference type="ARBA" id="ARBA00022801"/>
    </source>
</evidence>
<dbReference type="OMA" id="PNWTVGT"/>
<keyword evidence="11" id="KW-1185">Reference proteome</keyword>
<dbReference type="EMBL" id="FN648158">
    <property type="protein sequence ID" value="CBJ29826.1"/>
    <property type="molecule type" value="Genomic_DNA"/>
</dbReference>
<dbReference type="GO" id="GO:0030388">
    <property type="term" value="P:fructose 1,6-bisphosphate metabolic process"/>
    <property type="evidence" value="ECO:0007669"/>
    <property type="project" value="TreeGrafter"/>
</dbReference>
<evidence type="ECO:0000256" key="2">
    <source>
        <dbReference type="ARBA" id="ARBA00005215"/>
    </source>
</evidence>
<dbReference type="Pfam" id="PF00316">
    <property type="entry name" value="FBPase"/>
    <property type="match status" value="1"/>
</dbReference>
<comment type="cofactor">
    <cofactor evidence="1">
        <name>Mg(2+)</name>
        <dbReference type="ChEBI" id="CHEBI:18420"/>
    </cofactor>
</comment>
<evidence type="ECO:0000259" key="9">
    <source>
        <dbReference type="Pfam" id="PF18913"/>
    </source>
</evidence>
<dbReference type="Pfam" id="PF18913">
    <property type="entry name" value="FBPase_C"/>
    <property type="match status" value="1"/>
</dbReference>
<keyword evidence="6" id="KW-0460">Magnesium</keyword>
<dbReference type="Gene3D" id="3.30.540.10">
    <property type="entry name" value="Fructose-1,6-Bisphosphatase, subunit A, domain 1"/>
    <property type="match status" value="1"/>
</dbReference>
<dbReference type="Gene3D" id="3.40.190.80">
    <property type="match status" value="1"/>
</dbReference>
<evidence type="ECO:0000256" key="3">
    <source>
        <dbReference type="ARBA" id="ARBA00010941"/>
    </source>
</evidence>
<keyword evidence="4" id="KW-0479">Metal-binding</keyword>
<feature type="domain" description="Fructose-1-6-bisphosphatase class 1 C-terminal" evidence="9">
    <location>
        <begin position="155"/>
        <end position="289"/>
    </location>
</feature>
<dbReference type="GO" id="GO:0006002">
    <property type="term" value="P:fructose 6-phosphate metabolic process"/>
    <property type="evidence" value="ECO:0007669"/>
    <property type="project" value="TreeGrafter"/>
</dbReference>
<evidence type="ECO:0000256" key="6">
    <source>
        <dbReference type="ARBA" id="ARBA00022842"/>
    </source>
</evidence>
<keyword evidence="7" id="KW-0119">Carbohydrate metabolism</keyword>
<dbReference type="InParanoid" id="D7FM01"/>